<evidence type="ECO:0000259" key="1">
    <source>
        <dbReference type="PROSITE" id="PS51186"/>
    </source>
</evidence>
<dbReference type="Proteomes" id="UP000049855">
    <property type="component" value="Unassembled WGS sequence"/>
</dbReference>
<dbReference type="Pfam" id="PF00583">
    <property type="entry name" value="Acetyltransf_1"/>
    <property type="match status" value="1"/>
</dbReference>
<gene>
    <name evidence="2" type="ORF">SpAn4DRAFT_4078</name>
</gene>
<evidence type="ECO:0000313" key="2">
    <source>
        <dbReference type="EMBL" id="CQR74721.1"/>
    </source>
</evidence>
<sequence length="261" mass="30430">MKPEISTLQLKDVWQLPEIMKTYLPAEVYELTTFSCSGYGKYVEVLLSMPVKWCESRFYGVYVDGNLVGFAEWRHLGDILFLNNICILPQRRGMGIGNILFKKGLEYAKRYGISAVYLDVFDWNIQAQTWYQKIGFQVMHETYWKVGENIHRNDADNSRELILREYPQAEAAHLLFGFSAFCVQTKQRDYTIGRIKDSYFRLSDISAITDRNLLQGLYRIDPKRSVLVFCPNDKKNNSSFLRTITGSFRMKLLINNNLHIS</sequence>
<dbReference type="Gene3D" id="3.40.630.30">
    <property type="match status" value="1"/>
</dbReference>
<dbReference type="RefSeq" id="WP_021166547.1">
    <property type="nucleotide sequence ID" value="NZ_CTRP01000015.1"/>
</dbReference>
<dbReference type="PANTHER" id="PTHR43617:SF38">
    <property type="entry name" value="N-ACETYLTRANSFERASE DOMAIN-CONTAINING PROTEIN"/>
    <property type="match status" value="1"/>
</dbReference>
<dbReference type="SUPFAM" id="SSF55729">
    <property type="entry name" value="Acyl-CoA N-acyltransferases (Nat)"/>
    <property type="match status" value="1"/>
</dbReference>
<feature type="domain" description="N-acetyltransferase" evidence="1">
    <location>
        <begin position="3"/>
        <end position="156"/>
    </location>
</feature>
<accession>A0A0U1L4T7</accession>
<dbReference type="CDD" id="cd04301">
    <property type="entry name" value="NAT_SF"/>
    <property type="match status" value="1"/>
</dbReference>
<dbReference type="EMBL" id="CTRP01000015">
    <property type="protein sequence ID" value="CQR74721.1"/>
    <property type="molecule type" value="Genomic_DNA"/>
</dbReference>
<dbReference type="GO" id="GO:0016747">
    <property type="term" value="F:acyltransferase activity, transferring groups other than amino-acyl groups"/>
    <property type="evidence" value="ECO:0007669"/>
    <property type="project" value="InterPro"/>
</dbReference>
<protein>
    <recommendedName>
        <fullName evidence="1">N-acetyltransferase domain-containing protein</fullName>
    </recommendedName>
</protein>
<proteinExistence type="predicted"/>
<dbReference type="InterPro" id="IPR050276">
    <property type="entry name" value="MshD_Acetyltransferase"/>
</dbReference>
<dbReference type="InterPro" id="IPR000182">
    <property type="entry name" value="GNAT_dom"/>
</dbReference>
<dbReference type="PROSITE" id="PS51186">
    <property type="entry name" value="GNAT"/>
    <property type="match status" value="1"/>
</dbReference>
<organism evidence="2 3">
    <name type="scientific">Sporomusa ovata</name>
    <dbReference type="NCBI Taxonomy" id="2378"/>
    <lineage>
        <taxon>Bacteria</taxon>
        <taxon>Bacillati</taxon>
        <taxon>Bacillota</taxon>
        <taxon>Negativicutes</taxon>
        <taxon>Selenomonadales</taxon>
        <taxon>Sporomusaceae</taxon>
        <taxon>Sporomusa</taxon>
    </lineage>
</organism>
<dbReference type="InterPro" id="IPR016181">
    <property type="entry name" value="Acyl_CoA_acyltransferase"/>
</dbReference>
<name>A0A0U1L4T7_9FIRM</name>
<dbReference type="AlphaFoldDB" id="A0A0U1L4T7"/>
<dbReference type="PANTHER" id="PTHR43617">
    <property type="entry name" value="L-AMINO ACID N-ACETYLTRANSFERASE"/>
    <property type="match status" value="1"/>
</dbReference>
<keyword evidence="3" id="KW-1185">Reference proteome</keyword>
<reference evidence="3" key="1">
    <citation type="submission" date="2015-03" db="EMBL/GenBank/DDBJ databases">
        <authorList>
            <person name="Nijsse Bart"/>
        </authorList>
    </citation>
    <scope>NUCLEOTIDE SEQUENCE [LARGE SCALE GENOMIC DNA]</scope>
</reference>
<evidence type="ECO:0000313" key="3">
    <source>
        <dbReference type="Proteomes" id="UP000049855"/>
    </source>
</evidence>